<evidence type="ECO:0008006" key="4">
    <source>
        <dbReference type="Google" id="ProtNLM"/>
    </source>
</evidence>
<dbReference type="EMBL" id="FSQT01000002">
    <property type="protein sequence ID" value="SIN44478.1"/>
    <property type="molecule type" value="Genomic_DNA"/>
</dbReference>
<proteinExistence type="predicted"/>
<keyword evidence="3" id="KW-1185">Reference proteome</keyword>
<evidence type="ECO:0000313" key="2">
    <source>
        <dbReference type="EMBL" id="SIN44478.1"/>
    </source>
</evidence>
<gene>
    <name evidence="2" type="ORF">SAMN04489832_7262</name>
</gene>
<dbReference type="RefSeq" id="WP_074318696.1">
    <property type="nucleotide sequence ID" value="NZ_FSQT01000002.1"/>
</dbReference>
<name>A0A1N6BDW0_9ACTN</name>
<dbReference type="AlphaFoldDB" id="A0A1N6BDW0"/>
<protein>
    <recommendedName>
        <fullName evidence="4">PPE family protein</fullName>
    </recommendedName>
</protein>
<dbReference type="OrthoDB" id="9836719at2"/>
<evidence type="ECO:0000313" key="3">
    <source>
        <dbReference type="Proteomes" id="UP000185124"/>
    </source>
</evidence>
<feature type="region of interest" description="Disordered" evidence="1">
    <location>
        <begin position="155"/>
        <end position="194"/>
    </location>
</feature>
<dbReference type="Proteomes" id="UP000185124">
    <property type="component" value="Unassembled WGS sequence"/>
</dbReference>
<reference evidence="3" key="1">
    <citation type="submission" date="2016-12" db="EMBL/GenBank/DDBJ databases">
        <authorList>
            <person name="Varghese N."/>
            <person name="Submissions S."/>
        </authorList>
    </citation>
    <scope>NUCLEOTIDE SEQUENCE [LARGE SCALE GENOMIC DNA]</scope>
    <source>
        <strain evidence="3">DSM 45599</strain>
    </source>
</reference>
<accession>A0A1N6BDW0</accession>
<organism evidence="2 3">
    <name type="scientific">Micromonospora cremea</name>
    <dbReference type="NCBI Taxonomy" id="709881"/>
    <lineage>
        <taxon>Bacteria</taxon>
        <taxon>Bacillati</taxon>
        <taxon>Actinomycetota</taxon>
        <taxon>Actinomycetes</taxon>
        <taxon>Micromonosporales</taxon>
        <taxon>Micromonosporaceae</taxon>
        <taxon>Micromonospora</taxon>
    </lineage>
</organism>
<evidence type="ECO:0000256" key="1">
    <source>
        <dbReference type="SAM" id="MobiDB-lite"/>
    </source>
</evidence>
<sequence length="194" mass="20338">MTTDGRVAFPYARLVAEPPAGDADRGERWTQAARAVGEAADELRRLHRLLAGHWRAGSGQQETDEILRRVVRQLDEAHDAYTRIAGAVAGRKHDLTQARQLALGAVAEARLAGLVVTPDGEVVPPSDSGTAPMAVRATAGRLTARIADAKAQAAAAEQRASEELAGLPPPHPGDAARIPTGGQPGSTHAVWMSS</sequence>